<reference evidence="2 3" key="2">
    <citation type="journal article" date="2023" name="MicrobiologyOpen">
        <title>Genomics of the tumorigenes clade of the family Rhizobiaceae and description of Rhizobium rhododendri sp. nov.</title>
        <authorList>
            <person name="Kuzmanovic N."/>
            <person name="diCenzo G.C."/>
            <person name="Bunk B."/>
            <person name="Sproeer C."/>
            <person name="Fruehling A."/>
            <person name="Neumann-Schaal M."/>
            <person name="Overmann J."/>
            <person name="Smalla K."/>
        </authorList>
    </citation>
    <scope>NUCLEOTIDE SEQUENCE [LARGE SCALE GENOMIC DNA]</scope>
    <source>
        <strain evidence="3">rho-6.2</strain>
        <plasmid evidence="2 3">unnamed1</plasmid>
    </source>
</reference>
<feature type="transmembrane region" description="Helical" evidence="1">
    <location>
        <begin position="18"/>
        <end position="36"/>
    </location>
</feature>
<evidence type="ECO:0000313" key="3">
    <source>
        <dbReference type="Proteomes" id="UP000318939"/>
    </source>
</evidence>
<name>A0ABY8IQ29_9HYPH</name>
<organism evidence="2 3">
    <name type="scientific">Rhizobium rhododendri</name>
    <dbReference type="NCBI Taxonomy" id="2506430"/>
    <lineage>
        <taxon>Bacteria</taxon>
        <taxon>Pseudomonadati</taxon>
        <taxon>Pseudomonadota</taxon>
        <taxon>Alphaproteobacteria</taxon>
        <taxon>Hyphomicrobiales</taxon>
        <taxon>Rhizobiaceae</taxon>
        <taxon>Rhizobium/Agrobacterium group</taxon>
        <taxon>Rhizobium</taxon>
    </lineage>
</organism>
<gene>
    <name evidence="2" type="ORF">PR018_24035</name>
</gene>
<accession>A0ABY8IQ29</accession>
<reference evidence="2 3" key="1">
    <citation type="journal article" date="2019" name="Phytopathology">
        <title>A Novel Group of Rhizobium tumorigenes-Like Agrobacteria Associated with Crown Gall Disease of Rhododendron and Blueberry.</title>
        <authorList>
            <person name="Kuzmanovic N."/>
            <person name="Behrens P."/>
            <person name="Idczak E."/>
            <person name="Wagner S."/>
            <person name="Gotz M."/>
            <person name="Sproer C."/>
            <person name="Bunk B."/>
            <person name="Overmann J."/>
            <person name="Smalla K."/>
        </authorList>
    </citation>
    <scope>NUCLEOTIDE SEQUENCE [LARGE SCALE GENOMIC DNA]</scope>
    <source>
        <strain evidence="3">rho-6.2</strain>
    </source>
</reference>
<keyword evidence="1" id="KW-1133">Transmembrane helix</keyword>
<dbReference type="Proteomes" id="UP000318939">
    <property type="component" value="Plasmid unnamed1"/>
</dbReference>
<keyword evidence="3" id="KW-1185">Reference proteome</keyword>
<keyword evidence="1" id="KW-0812">Transmembrane</keyword>
<evidence type="ECO:0008006" key="4">
    <source>
        <dbReference type="Google" id="ProtNLM"/>
    </source>
</evidence>
<protein>
    <recommendedName>
        <fullName evidence="4">Efflux transporter periplasmic adaptor subunit</fullName>
    </recommendedName>
</protein>
<geneLocation type="plasmid" evidence="2 3">
    <name>unnamed1</name>
</geneLocation>
<keyword evidence="2" id="KW-0614">Plasmid</keyword>
<dbReference type="EMBL" id="CP117268">
    <property type="protein sequence ID" value="WFS25297.1"/>
    <property type="molecule type" value="Genomic_DNA"/>
</dbReference>
<proteinExistence type="predicted"/>
<keyword evidence="1" id="KW-0472">Membrane</keyword>
<evidence type="ECO:0000313" key="2">
    <source>
        <dbReference type="EMBL" id="WFS25297.1"/>
    </source>
</evidence>
<sequence length="62" mass="6381">MDTGKGAKPENDRRKSKWLVAGTLMVASAAIGWWLAGPTSDDNNASQILATAASGTHAATNP</sequence>
<dbReference type="RefSeq" id="WP_142831310.1">
    <property type="nucleotide sequence ID" value="NZ_CP117268.1"/>
</dbReference>
<evidence type="ECO:0000256" key="1">
    <source>
        <dbReference type="SAM" id="Phobius"/>
    </source>
</evidence>